<sequence length="226" mass="23669">MFTDRAEAGRQLAEALTPLLHPPAGVPEGPPAIVLALPRGGVPVAAEVAARHHLPLDLLLVRKVGLPSQPELAVAAIAGPAGEHLVINRDVARMAGLDEDEIAALAEPERAELQRRRRLYLGDRPAPELRERSAIIVDDGIATGATMRAAVRAARAAGATRIVLAVPVAARDSLEVLKAMVDDVVALDLPGYFGAVGAHYRSFPQVSDDEVARLLKAASGDGETAP</sequence>
<name>A0ABV7AJZ9_9RHOB</name>
<dbReference type="GO" id="GO:0016757">
    <property type="term" value="F:glycosyltransferase activity"/>
    <property type="evidence" value="ECO:0007669"/>
    <property type="project" value="UniProtKB-KW"/>
</dbReference>
<protein>
    <submittedName>
        <fullName evidence="2">Phosphoribosyltransferase</fullName>
    </submittedName>
</protein>
<evidence type="ECO:0000259" key="1">
    <source>
        <dbReference type="Pfam" id="PF00156"/>
    </source>
</evidence>
<dbReference type="Gene3D" id="3.30.1310.20">
    <property type="entry name" value="PRTase-like"/>
    <property type="match status" value="1"/>
</dbReference>
<dbReference type="InterPro" id="IPR029057">
    <property type="entry name" value="PRTase-like"/>
</dbReference>
<dbReference type="InterPro" id="IPR000836">
    <property type="entry name" value="PRTase_dom"/>
</dbReference>
<dbReference type="Gene3D" id="3.40.50.2020">
    <property type="match status" value="1"/>
</dbReference>
<dbReference type="SUPFAM" id="SSF53271">
    <property type="entry name" value="PRTase-like"/>
    <property type="match status" value="1"/>
</dbReference>
<gene>
    <name evidence="2" type="ORF">ACFOES_13810</name>
</gene>
<dbReference type="RefSeq" id="WP_377833881.1">
    <property type="nucleotide sequence ID" value="NZ_JBHRSK010000010.1"/>
</dbReference>
<keyword evidence="2" id="KW-0328">Glycosyltransferase</keyword>
<feature type="domain" description="Phosphoribosyltransferase" evidence="1">
    <location>
        <begin position="31"/>
        <end position="184"/>
    </location>
</feature>
<organism evidence="2 3">
    <name type="scientific">Acidimangrovimonas pyrenivorans</name>
    <dbReference type="NCBI Taxonomy" id="2030798"/>
    <lineage>
        <taxon>Bacteria</taxon>
        <taxon>Pseudomonadati</taxon>
        <taxon>Pseudomonadota</taxon>
        <taxon>Alphaproteobacteria</taxon>
        <taxon>Rhodobacterales</taxon>
        <taxon>Paracoccaceae</taxon>
        <taxon>Acidimangrovimonas</taxon>
    </lineage>
</organism>
<dbReference type="EMBL" id="JBHRSK010000010">
    <property type="protein sequence ID" value="MFC2969176.1"/>
    <property type="molecule type" value="Genomic_DNA"/>
</dbReference>
<keyword evidence="2" id="KW-0808">Transferase</keyword>
<evidence type="ECO:0000313" key="3">
    <source>
        <dbReference type="Proteomes" id="UP001595443"/>
    </source>
</evidence>
<dbReference type="Pfam" id="PF00156">
    <property type="entry name" value="Pribosyltran"/>
    <property type="match status" value="1"/>
</dbReference>
<dbReference type="CDD" id="cd06223">
    <property type="entry name" value="PRTases_typeI"/>
    <property type="match status" value="1"/>
</dbReference>
<dbReference type="Proteomes" id="UP001595443">
    <property type="component" value="Unassembled WGS sequence"/>
</dbReference>
<proteinExistence type="predicted"/>
<keyword evidence="3" id="KW-1185">Reference proteome</keyword>
<evidence type="ECO:0000313" key="2">
    <source>
        <dbReference type="EMBL" id="MFC2969176.1"/>
    </source>
</evidence>
<reference evidence="3" key="1">
    <citation type="journal article" date="2019" name="Int. J. Syst. Evol. Microbiol.">
        <title>The Global Catalogue of Microorganisms (GCM) 10K type strain sequencing project: providing services to taxonomists for standard genome sequencing and annotation.</title>
        <authorList>
            <consortium name="The Broad Institute Genomics Platform"/>
            <consortium name="The Broad Institute Genome Sequencing Center for Infectious Disease"/>
            <person name="Wu L."/>
            <person name="Ma J."/>
        </authorList>
    </citation>
    <scope>NUCLEOTIDE SEQUENCE [LARGE SCALE GENOMIC DNA]</scope>
    <source>
        <strain evidence="3">KCTC 62192</strain>
    </source>
</reference>
<comment type="caution">
    <text evidence="2">The sequence shown here is derived from an EMBL/GenBank/DDBJ whole genome shotgun (WGS) entry which is preliminary data.</text>
</comment>
<accession>A0ABV7AJZ9</accession>